<dbReference type="InterPro" id="IPR000700">
    <property type="entry name" value="PAS-assoc_C"/>
</dbReference>
<evidence type="ECO:0000256" key="4">
    <source>
        <dbReference type="ARBA" id="ARBA00022475"/>
    </source>
</evidence>
<evidence type="ECO:0000313" key="24">
    <source>
        <dbReference type="Proteomes" id="UP001139488"/>
    </source>
</evidence>
<evidence type="ECO:0000313" key="23">
    <source>
        <dbReference type="EMBL" id="MCJ2376781.1"/>
    </source>
</evidence>
<feature type="domain" description="Histidine kinase" evidence="18">
    <location>
        <begin position="993"/>
        <end position="1214"/>
    </location>
</feature>
<dbReference type="InterPro" id="IPR008207">
    <property type="entry name" value="Sig_transdc_His_kin_Hpt_dom"/>
</dbReference>
<dbReference type="SMART" id="SM00062">
    <property type="entry name" value="PBPb"/>
    <property type="match status" value="1"/>
</dbReference>
<evidence type="ECO:0000256" key="3">
    <source>
        <dbReference type="ARBA" id="ARBA00012438"/>
    </source>
</evidence>
<dbReference type="Pfam" id="PF00072">
    <property type="entry name" value="Response_reg"/>
    <property type="match status" value="2"/>
</dbReference>
<dbReference type="PROSITE" id="PS50113">
    <property type="entry name" value="PAC"/>
    <property type="match status" value="1"/>
</dbReference>
<evidence type="ECO:0000259" key="21">
    <source>
        <dbReference type="PROSITE" id="PS50113"/>
    </source>
</evidence>
<dbReference type="FunFam" id="3.30.565.10:FF:000010">
    <property type="entry name" value="Sensor histidine kinase RcsC"/>
    <property type="match status" value="1"/>
</dbReference>
<dbReference type="InterPro" id="IPR001789">
    <property type="entry name" value="Sig_transdc_resp-reg_receiver"/>
</dbReference>
<name>A0A9X2AW28_9VIBR</name>
<sequence>MLFFARWVIKKTKSNGFFSYLFGLITIASLAFQTIEASDNSIINNSYGREHSTSQLKSIITELKYVEAVLTSSVSNYVLSQDTKWLQRYNESESKRTELVKVLLTSEVESERELASKLEYLYHQNFKLEMNTFQLVSEGNINTARDLITGNKYQAYKSEYNSVLLEFTSQVENRVDSFEQQGQLGLTAQEQKWIQDNTVTFGIENWPPILFQKQDNQIGGITGEIVSQIVDRTGLKVELVGGKWDDLLVKFKDGALDVMPNAHMTQERKAYGSFTTPYFLVREMFFVREDDFRFAVAADLANATVAVTKGYSTINRLKNLYPEIRILEVTGIEQSIEAVLSGKADALVDAGSVVRHRLSLKEIDSLRAIEDVVSSTTIHFWSTSSKPILHSILQKGLDSLKLRDLVLTKNEWHQEQDNKVEESFDTAISSTFKYVVTFSGLVFLILIVIVSRVFGISDGELAIKLGNRRFRRSIILTQFMLSFAILSGVTMVIRYAEQQSMASISYSLDMLLNSTHKRLIGWVNLELHTLAKLGKDPELVSLVEELLIVERTQADLLTSPVQQQLRNFIEDNKGVSDSFGFFVISPDRISLASKRDSNVGTLNYIQQQRPDLLEQVLNGRSVFVPPIRSDIVLSANDMKPTMFFAAPVFNQNQDVIAILTKRLDFEGEFSTILSSGFIGKTGETYAVDRSGLLLSNVRFESQLQSIGLLDSGQHSSLNVRVANPGESLVAKPRNAQSSWPLTVMAQSISNGQSSSNIAGYNDYRGIPVVGTWIWDDLLNIGITAEVDVAEAFDLLNTFKFTIWSLLVISLTLMLGSSIFTLKIGSRATRALSRTQEELETLVLQRTAELQVNTERTRTIIENASDGIVVVNEQGLILEFSPSAQRIFGYKADEVIDKKNAFPRLIHQPFSEFHTSYIQKKAQNRSLIELKGYKRSGETIDLEVAINKMVVSGETLFTGVFRDTTERKEAERELRIAKQKAEEATKAKSDFLANMSHEIRTPMNGIIGMSYLALQTDLNRRQSDYISKIQSSAESLLRIINDILDFSKIEAGKMDLENTEFLLDDTLGSLLHIIAHKSREKGVELLLDVDQNLPSRLVGDPLRLSQVLLNLTNNALKFTDTGEIVVRVSLVESKSNQVKIEFSVKDTGIGMSKEQVAKLFRSFSQADPSTTRKYGGTGLGLTISKTLSKMMGGDIWVESEPDVGSTFYFTAWFGIAKEIIEDEKNSGLNLAGLRVLIVDDSESARQILFNLCRSFDFEADIAPSGPEALEKMALAESFNKPYEVVLADWKMPNMDGIQLAVEIEKNDKVVSNPKYIIVSAYEKGEVLAETKDVRIDQFLTKPVSASTLLDAIFAAMNKMGPATLSENKGQLDISELSILKGTRILVVEDNKINQEIAVELLTFAGFDVSTASNGQEAVEKINSMDFELVLMDIQMPVKDGYEATQEIRSTGLHDDLPIIAMSANAMAADKERCLSVGMNDHLAKPINPELVFKTIAHWINPKENVTTVEMAPLPDNQPFHVEGFETEAAVLRMAGNLKAYKKTLSHVIDSEYDVVERIQRAMNENDIKSAIIAAHSLKGIAGNIGATYLVKPLALLESTLIKQQQSGACDLISLRTVLEDLSLLVDRMVVAIEKALAHNAPVTESNAIDRNLFLKLSAKILEQLDNFDSSAVDTFDALIIAIGANEEECLAKEILGKLSNFDFEGAQPLVQKFIDQYAQ</sequence>
<keyword evidence="14 17" id="KW-0472">Membrane</keyword>
<keyword evidence="12 17" id="KW-1133">Transmembrane helix</keyword>
<evidence type="ECO:0000256" key="11">
    <source>
        <dbReference type="ARBA" id="ARBA00022840"/>
    </source>
</evidence>
<evidence type="ECO:0000256" key="5">
    <source>
        <dbReference type="ARBA" id="ARBA00022553"/>
    </source>
</evidence>
<dbReference type="SUPFAM" id="SSF47226">
    <property type="entry name" value="Histidine-containing phosphotransfer domain, HPT domain"/>
    <property type="match status" value="1"/>
</dbReference>
<dbReference type="PROSITE" id="PS50109">
    <property type="entry name" value="HIS_KIN"/>
    <property type="match status" value="1"/>
</dbReference>
<proteinExistence type="predicted"/>
<dbReference type="Pfam" id="PF02518">
    <property type="entry name" value="HATPase_c"/>
    <property type="match status" value="1"/>
</dbReference>
<feature type="domain" description="PAC" evidence="21">
    <location>
        <begin position="925"/>
        <end position="975"/>
    </location>
</feature>
<dbReference type="FunFam" id="1.10.287.130:FF:000003">
    <property type="entry name" value="Histidine kinase"/>
    <property type="match status" value="1"/>
</dbReference>
<dbReference type="PROSITE" id="PS50110">
    <property type="entry name" value="RESPONSE_REGULATORY"/>
    <property type="match status" value="2"/>
</dbReference>
<dbReference type="GO" id="GO:0005886">
    <property type="term" value="C:plasma membrane"/>
    <property type="evidence" value="ECO:0007669"/>
    <property type="project" value="UniProtKB-SubCell"/>
</dbReference>
<evidence type="ECO:0000259" key="19">
    <source>
        <dbReference type="PROSITE" id="PS50110"/>
    </source>
</evidence>
<feature type="domain" description="HPt" evidence="22">
    <location>
        <begin position="1535"/>
        <end position="1634"/>
    </location>
</feature>
<dbReference type="GO" id="GO:0006355">
    <property type="term" value="P:regulation of DNA-templated transcription"/>
    <property type="evidence" value="ECO:0007669"/>
    <property type="project" value="InterPro"/>
</dbReference>
<dbReference type="InterPro" id="IPR036641">
    <property type="entry name" value="HPT_dom_sf"/>
</dbReference>
<dbReference type="CDD" id="cd01007">
    <property type="entry name" value="PBP2_BvgS_HisK_like"/>
    <property type="match status" value="1"/>
</dbReference>
<dbReference type="Pfam" id="PF00989">
    <property type="entry name" value="PAS"/>
    <property type="match status" value="1"/>
</dbReference>
<dbReference type="Gene3D" id="3.40.50.2300">
    <property type="match status" value="2"/>
</dbReference>
<keyword evidence="7 17" id="KW-0812">Transmembrane</keyword>
<comment type="catalytic activity">
    <reaction evidence="1">
        <text>ATP + protein L-histidine = ADP + protein N-phospho-L-histidine.</text>
        <dbReference type="EC" id="2.7.13.3"/>
    </reaction>
</comment>
<dbReference type="Gene3D" id="3.30.565.10">
    <property type="entry name" value="Histidine kinase-like ATPase, C-terminal domain"/>
    <property type="match status" value="1"/>
</dbReference>
<evidence type="ECO:0000256" key="8">
    <source>
        <dbReference type="ARBA" id="ARBA00022741"/>
    </source>
</evidence>
<dbReference type="GO" id="GO:0005524">
    <property type="term" value="F:ATP binding"/>
    <property type="evidence" value="ECO:0007669"/>
    <property type="project" value="UniProtKB-KW"/>
</dbReference>
<keyword evidence="8" id="KW-0547">Nucleotide-binding</keyword>
<keyword evidence="9" id="KW-0418">Kinase</keyword>
<evidence type="ECO:0000256" key="17">
    <source>
        <dbReference type="SAM" id="Phobius"/>
    </source>
</evidence>
<feature type="modified residue" description="4-aspartylphosphate" evidence="16">
    <location>
        <position position="1287"/>
    </location>
</feature>
<dbReference type="RefSeq" id="WP_244356702.1">
    <property type="nucleotide sequence ID" value="NZ_JAJNNZ010000005.1"/>
</dbReference>
<dbReference type="NCBIfam" id="TIGR00229">
    <property type="entry name" value="sensory_box"/>
    <property type="match status" value="1"/>
</dbReference>
<dbReference type="InterPro" id="IPR036890">
    <property type="entry name" value="HATPase_C_sf"/>
</dbReference>
<evidence type="ECO:0000256" key="12">
    <source>
        <dbReference type="ARBA" id="ARBA00022989"/>
    </source>
</evidence>
<dbReference type="CDD" id="cd00130">
    <property type="entry name" value="PAS"/>
    <property type="match status" value="1"/>
</dbReference>
<keyword evidence="24" id="KW-1185">Reference proteome</keyword>
<feature type="domain" description="PAS" evidence="20">
    <location>
        <begin position="852"/>
        <end position="924"/>
    </location>
</feature>
<dbReference type="PROSITE" id="PS50112">
    <property type="entry name" value="PAS"/>
    <property type="match status" value="1"/>
</dbReference>
<dbReference type="InterPro" id="IPR013767">
    <property type="entry name" value="PAS_fold"/>
</dbReference>
<dbReference type="PRINTS" id="PR00344">
    <property type="entry name" value="BCTRLSENSOR"/>
</dbReference>
<dbReference type="CDD" id="cd17546">
    <property type="entry name" value="REC_hyHK_CKI1_RcsC-like"/>
    <property type="match status" value="2"/>
</dbReference>
<evidence type="ECO:0000256" key="1">
    <source>
        <dbReference type="ARBA" id="ARBA00000085"/>
    </source>
</evidence>
<evidence type="ECO:0000256" key="7">
    <source>
        <dbReference type="ARBA" id="ARBA00022692"/>
    </source>
</evidence>
<dbReference type="SUPFAM" id="SSF55874">
    <property type="entry name" value="ATPase domain of HSP90 chaperone/DNA topoisomerase II/histidine kinase"/>
    <property type="match status" value="1"/>
</dbReference>
<dbReference type="InterPro" id="IPR035965">
    <property type="entry name" value="PAS-like_dom_sf"/>
</dbReference>
<dbReference type="InterPro" id="IPR005467">
    <property type="entry name" value="His_kinase_dom"/>
</dbReference>
<dbReference type="CDD" id="cd16922">
    <property type="entry name" value="HATPase_EvgS-ArcB-TorS-like"/>
    <property type="match status" value="1"/>
</dbReference>
<dbReference type="SMART" id="SM00387">
    <property type="entry name" value="HATPase_c"/>
    <property type="match status" value="1"/>
</dbReference>
<gene>
    <name evidence="23" type="ORF">LNL84_08025</name>
</gene>
<evidence type="ECO:0000256" key="15">
    <source>
        <dbReference type="PROSITE-ProRule" id="PRU00110"/>
    </source>
</evidence>
<dbReference type="InterPro" id="IPR004358">
    <property type="entry name" value="Sig_transdc_His_kin-like_C"/>
</dbReference>
<evidence type="ECO:0000256" key="9">
    <source>
        <dbReference type="ARBA" id="ARBA00022777"/>
    </source>
</evidence>
<dbReference type="EMBL" id="JAJNNZ010000005">
    <property type="protein sequence ID" value="MCJ2376781.1"/>
    <property type="molecule type" value="Genomic_DNA"/>
</dbReference>
<dbReference type="InterPro" id="IPR000014">
    <property type="entry name" value="PAS"/>
</dbReference>
<dbReference type="Gene3D" id="1.10.287.130">
    <property type="match status" value="1"/>
</dbReference>
<dbReference type="InterPro" id="IPR036097">
    <property type="entry name" value="HisK_dim/P_sf"/>
</dbReference>
<dbReference type="GO" id="GO:0016787">
    <property type="term" value="F:hydrolase activity"/>
    <property type="evidence" value="ECO:0007669"/>
    <property type="project" value="UniProtKB-KW"/>
</dbReference>
<evidence type="ECO:0000256" key="10">
    <source>
        <dbReference type="ARBA" id="ARBA00022801"/>
    </source>
</evidence>
<evidence type="ECO:0000259" key="20">
    <source>
        <dbReference type="PROSITE" id="PS50112"/>
    </source>
</evidence>
<dbReference type="InterPro" id="IPR011006">
    <property type="entry name" value="CheY-like_superfamily"/>
</dbReference>
<accession>A0A9X2AW28</accession>
<keyword evidence="11" id="KW-0067">ATP-binding</keyword>
<dbReference type="SUPFAM" id="SSF52172">
    <property type="entry name" value="CheY-like"/>
    <property type="match status" value="2"/>
</dbReference>
<feature type="domain" description="Response regulatory" evidence="19">
    <location>
        <begin position="1233"/>
        <end position="1355"/>
    </location>
</feature>
<dbReference type="PANTHER" id="PTHR45339:SF1">
    <property type="entry name" value="HYBRID SIGNAL TRANSDUCTION HISTIDINE KINASE J"/>
    <property type="match status" value="1"/>
</dbReference>
<dbReference type="Pfam" id="PF00512">
    <property type="entry name" value="HisKA"/>
    <property type="match status" value="1"/>
</dbReference>
<keyword evidence="10" id="KW-0378">Hydrolase</keyword>
<dbReference type="SUPFAM" id="SSF47384">
    <property type="entry name" value="Homodimeric domain of signal transducing histidine kinase"/>
    <property type="match status" value="1"/>
</dbReference>
<dbReference type="PANTHER" id="PTHR45339">
    <property type="entry name" value="HYBRID SIGNAL TRANSDUCTION HISTIDINE KINASE J"/>
    <property type="match status" value="1"/>
</dbReference>
<dbReference type="EC" id="2.7.13.3" evidence="3"/>
<comment type="caution">
    <text evidence="23">The sequence shown here is derived from an EMBL/GenBank/DDBJ whole genome shotgun (WGS) entry which is preliminary data.</text>
</comment>
<dbReference type="SUPFAM" id="SSF55785">
    <property type="entry name" value="PYP-like sensor domain (PAS domain)"/>
    <property type="match status" value="1"/>
</dbReference>
<evidence type="ECO:0000256" key="16">
    <source>
        <dbReference type="PROSITE-ProRule" id="PRU00169"/>
    </source>
</evidence>
<feature type="modified residue" description="4-aspartylphosphate" evidence="16">
    <location>
        <position position="1431"/>
    </location>
</feature>
<dbReference type="InterPro" id="IPR003594">
    <property type="entry name" value="HATPase_dom"/>
</dbReference>
<dbReference type="Gene3D" id="3.30.450.20">
    <property type="entry name" value="PAS domain"/>
    <property type="match status" value="1"/>
</dbReference>
<dbReference type="SMART" id="SM00448">
    <property type="entry name" value="REC"/>
    <property type="match status" value="2"/>
</dbReference>
<evidence type="ECO:0000256" key="6">
    <source>
        <dbReference type="ARBA" id="ARBA00022679"/>
    </source>
</evidence>
<dbReference type="SUPFAM" id="SSF53850">
    <property type="entry name" value="Periplasmic binding protein-like II"/>
    <property type="match status" value="1"/>
</dbReference>
<dbReference type="InterPro" id="IPR001638">
    <property type="entry name" value="Solute-binding_3/MltF_N"/>
</dbReference>
<keyword evidence="13" id="KW-0902">Two-component regulatory system</keyword>
<keyword evidence="5 16" id="KW-0597">Phosphoprotein</keyword>
<dbReference type="Pfam" id="PF00497">
    <property type="entry name" value="SBP_bac_3"/>
    <property type="match status" value="1"/>
</dbReference>
<dbReference type="Proteomes" id="UP001139488">
    <property type="component" value="Unassembled WGS sequence"/>
</dbReference>
<dbReference type="InterPro" id="IPR003661">
    <property type="entry name" value="HisK_dim/P_dom"/>
</dbReference>
<reference evidence="23" key="1">
    <citation type="submission" date="2021-11" db="EMBL/GenBank/DDBJ databases">
        <title>Vibrio ZSDE26 sp. nov. and Vibrio ZSDZ34 sp. nov., isolated from coastal seawater in Qingdao.</title>
        <authorList>
            <person name="Zhang P."/>
        </authorList>
    </citation>
    <scope>NUCLEOTIDE SEQUENCE</scope>
    <source>
        <strain evidence="23">ZSDZ34</strain>
    </source>
</reference>
<dbReference type="Pfam" id="PF01627">
    <property type="entry name" value="Hpt"/>
    <property type="match status" value="1"/>
</dbReference>
<feature type="modified residue" description="Phosphohistidine" evidence="15">
    <location>
        <position position="1574"/>
    </location>
</feature>
<dbReference type="Gene3D" id="1.20.120.160">
    <property type="entry name" value="HPT domain"/>
    <property type="match status" value="1"/>
</dbReference>
<evidence type="ECO:0000259" key="18">
    <source>
        <dbReference type="PROSITE" id="PS50109"/>
    </source>
</evidence>
<keyword evidence="4" id="KW-1003">Cell membrane</keyword>
<feature type="transmembrane region" description="Helical" evidence="17">
    <location>
        <begin position="434"/>
        <end position="454"/>
    </location>
</feature>
<protein>
    <recommendedName>
        <fullName evidence="3">histidine kinase</fullName>
        <ecNumber evidence="3">2.7.13.3</ecNumber>
    </recommendedName>
</protein>
<dbReference type="SMART" id="SM00091">
    <property type="entry name" value="PAS"/>
    <property type="match status" value="1"/>
</dbReference>
<evidence type="ECO:0000256" key="2">
    <source>
        <dbReference type="ARBA" id="ARBA00004651"/>
    </source>
</evidence>
<comment type="subcellular location">
    <subcellularLocation>
        <location evidence="2">Cell membrane</location>
        <topology evidence="2">Multi-pass membrane protein</topology>
    </subcellularLocation>
</comment>
<evidence type="ECO:0000256" key="14">
    <source>
        <dbReference type="ARBA" id="ARBA00023136"/>
    </source>
</evidence>
<feature type="domain" description="Response regulatory" evidence="19">
    <location>
        <begin position="1382"/>
        <end position="1498"/>
    </location>
</feature>
<dbReference type="SMART" id="SM00388">
    <property type="entry name" value="HisKA"/>
    <property type="match status" value="1"/>
</dbReference>
<dbReference type="GO" id="GO:0000155">
    <property type="term" value="F:phosphorelay sensor kinase activity"/>
    <property type="evidence" value="ECO:0007669"/>
    <property type="project" value="InterPro"/>
</dbReference>
<dbReference type="CDD" id="cd00082">
    <property type="entry name" value="HisKA"/>
    <property type="match status" value="1"/>
</dbReference>
<evidence type="ECO:0000256" key="13">
    <source>
        <dbReference type="ARBA" id="ARBA00023012"/>
    </source>
</evidence>
<dbReference type="Gene3D" id="3.40.190.10">
    <property type="entry name" value="Periplasmic binding protein-like II"/>
    <property type="match status" value="2"/>
</dbReference>
<keyword evidence="6" id="KW-0808">Transferase</keyword>
<organism evidence="23 24">
    <name type="scientific">Vibrio gelatinilyticus</name>
    <dbReference type="NCBI Taxonomy" id="2893468"/>
    <lineage>
        <taxon>Bacteria</taxon>
        <taxon>Pseudomonadati</taxon>
        <taxon>Pseudomonadota</taxon>
        <taxon>Gammaproteobacteria</taxon>
        <taxon>Vibrionales</taxon>
        <taxon>Vibrionaceae</taxon>
        <taxon>Vibrio</taxon>
    </lineage>
</organism>
<feature type="transmembrane region" description="Helical" evidence="17">
    <location>
        <begin position="475"/>
        <end position="496"/>
    </location>
</feature>
<dbReference type="PROSITE" id="PS50894">
    <property type="entry name" value="HPT"/>
    <property type="match status" value="1"/>
</dbReference>
<evidence type="ECO:0000259" key="22">
    <source>
        <dbReference type="PROSITE" id="PS50894"/>
    </source>
</evidence>